<keyword evidence="3 6" id="KW-0812">Transmembrane</keyword>
<dbReference type="Proteomes" id="UP000284202">
    <property type="component" value="Unassembled WGS sequence"/>
</dbReference>
<feature type="transmembrane region" description="Helical" evidence="6">
    <location>
        <begin position="264"/>
        <end position="284"/>
    </location>
</feature>
<organism evidence="8 9">
    <name type="scientific">Paracoccus onubensis</name>
    <dbReference type="NCBI Taxonomy" id="1675788"/>
    <lineage>
        <taxon>Bacteria</taxon>
        <taxon>Pseudomonadati</taxon>
        <taxon>Pseudomonadota</taxon>
        <taxon>Alphaproteobacteria</taxon>
        <taxon>Rhodobacterales</taxon>
        <taxon>Paracoccaceae</taxon>
        <taxon>Paracoccus</taxon>
    </lineage>
</organism>
<dbReference type="Pfam" id="PF07690">
    <property type="entry name" value="MFS_1"/>
    <property type="match status" value="1"/>
</dbReference>
<feature type="transmembrane region" description="Helical" evidence="6">
    <location>
        <begin position="378"/>
        <end position="397"/>
    </location>
</feature>
<feature type="transmembrane region" description="Helical" evidence="6">
    <location>
        <begin position="26"/>
        <end position="48"/>
    </location>
</feature>
<feature type="transmembrane region" description="Helical" evidence="6">
    <location>
        <begin position="351"/>
        <end position="372"/>
    </location>
</feature>
<keyword evidence="5 6" id="KW-0472">Membrane</keyword>
<feature type="transmembrane region" description="Helical" evidence="6">
    <location>
        <begin position="153"/>
        <end position="175"/>
    </location>
</feature>
<comment type="subcellular location">
    <subcellularLocation>
        <location evidence="1">Cell membrane</location>
        <topology evidence="1">Multi-pass membrane protein</topology>
    </subcellularLocation>
</comment>
<evidence type="ECO:0000313" key="8">
    <source>
        <dbReference type="EMBL" id="RJE89154.1"/>
    </source>
</evidence>
<feature type="transmembrane region" description="Helical" evidence="6">
    <location>
        <begin position="320"/>
        <end position="339"/>
    </location>
</feature>
<dbReference type="GO" id="GO:0005886">
    <property type="term" value="C:plasma membrane"/>
    <property type="evidence" value="ECO:0007669"/>
    <property type="project" value="UniProtKB-SubCell"/>
</dbReference>
<reference evidence="9" key="1">
    <citation type="submission" date="2018-09" db="EMBL/GenBank/DDBJ databases">
        <title>Acidovorax cavernicola nov. sp. isolated from Gruta de las Maravillas (Aracena, Spain).</title>
        <authorList>
            <person name="Jurado V."/>
            <person name="Gutierrez-Patricio S."/>
            <person name="Gonzalez-Pimentel J.L."/>
            <person name="Miller A.Z."/>
            <person name="Laiz L."/>
            <person name="Saiz-Jimenez C."/>
        </authorList>
    </citation>
    <scope>NUCLEOTIDE SEQUENCE [LARGE SCALE GENOMIC DNA]</scope>
    <source>
        <strain evidence="9">1011MAR3C25</strain>
    </source>
</reference>
<dbReference type="CDD" id="cd17324">
    <property type="entry name" value="MFS_NepI_like"/>
    <property type="match status" value="1"/>
</dbReference>
<dbReference type="EMBL" id="QZCG01000001">
    <property type="protein sequence ID" value="RJE89154.1"/>
    <property type="molecule type" value="Genomic_DNA"/>
</dbReference>
<dbReference type="RefSeq" id="WP_119744822.1">
    <property type="nucleotide sequence ID" value="NZ_QZCG01000001.1"/>
</dbReference>
<dbReference type="GO" id="GO:0022857">
    <property type="term" value="F:transmembrane transporter activity"/>
    <property type="evidence" value="ECO:0007669"/>
    <property type="project" value="InterPro"/>
</dbReference>
<dbReference type="PANTHER" id="PTHR43124:SF5">
    <property type="entry name" value="PURINE RIBONUCLEOSIDE EFFLUX PUMP NEPI"/>
    <property type="match status" value="1"/>
</dbReference>
<dbReference type="Gene3D" id="1.20.1250.20">
    <property type="entry name" value="MFS general substrate transporter like domains"/>
    <property type="match status" value="1"/>
</dbReference>
<keyword evidence="2" id="KW-1003">Cell membrane</keyword>
<feature type="transmembrane region" description="Helical" evidence="6">
    <location>
        <begin position="224"/>
        <end position="244"/>
    </location>
</feature>
<feature type="transmembrane region" description="Helical" evidence="6">
    <location>
        <begin position="120"/>
        <end position="141"/>
    </location>
</feature>
<feature type="transmembrane region" description="Helical" evidence="6">
    <location>
        <begin position="68"/>
        <end position="87"/>
    </location>
</feature>
<dbReference type="InterPro" id="IPR011701">
    <property type="entry name" value="MFS"/>
</dbReference>
<dbReference type="SUPFAM" id="SSF103473">
    <property type="entry name" value="MFS general substrate transporter"/>
    <property type="match status" value="1"/>
</dbReference>
<keyword evidence="9" id="KW-1185">Reference proteome</keyword>
<evidence type="ECO:0000256" key="2">
    <source>
        <dbReference type="ARBA" id="ARBA00022475"/>
    </source>
</evidence>
<sequence>MATDISLIDAPDRATAERPQAEDRPAWGAVFSMSLGVFALVTAEFLPASLLTPLAEGLQISKGAAGQAVTATALVALITSLFISVATRGLDRRWVLMGFSVLLVISNLIVAGAPGLVMLLVGRILMGIALGGFWSLSVATVMRLVPEQAIPRALAIMFMGVSAATVFAVPVGSYLGALIGWRGVFVAATGLALLALLVQYLTLPALPARGNNRMGALVQVLGRPGIGIGMLAVLLVFAGHFTFFTYIRPFLENVTSVGIEGVTVILFGFGLANFAGTYLVAFVIERSLRLALLMMPLVMAVIALLLTTIGGVAVVDASLIALWGLVFAGVPVSWSTWITRALPDEAEAGGGLIVAAINFAIATGAGIGGALLEFTGPRGVFLASGVILVVAVVTIAGRVRPE</sequence>
<evidence type="ECO:0000259" key="7">
    <source>
        <dbReference type="PROSITE" id="PS50850"/>
    </source>
</evidence>
<protein>
    <submittedName>
        <fullName evidence="8">MFS transporter</fullName>
    </submittedName>
</protein>
<evidence type="ECO:0000256" key="1">
    <source>
        <dbReference type="ARBA" id="ARBA00004651"/>
    </source>
</evidence>
<evidence type="ECO:0000256" key="4">
    <source>
        <dbReference type="ARBA" id="ARBA00022989"/>
    </source>
</evidence>
<dbReference type="InterPro" id="IPR050189">
    <property type="entry name" value="MFS_Efflux_Transporters"/>
</dbReference>
<feature type="transmembrane region" description="Helical" evidence="6">
    <location>
        <begin position="181"/>
        <end position="203"/>
    </location>
</feature>
<evidence type="ECO:0000256" key="3">
    <source>
        <dbReference type="ARBA" id="ARBA00022692"/>
    </source>
</evidence>
<keyword evidence="4 6" id="KW-1133">Transmembrane helix</keyword>
<feature type="transmembrane region" description="Helical" evidence="6">
    <location>
        <begin position="94"/>
        <end position="114"/>
    </location>
</feature>
<dbReference type="PROSITE" id="PS50850">
    <property type="entry name" value="MFS"/>
    <property type="match status" value="1"/>
</dbReference>
<dbReference type="InterPro" id="IPR036259">
    <property type="entry name" value="MFS_trans_sf"/>
</dbReference>
<evidence type="ECO:0000313" key="9">
    <source>
        <dbReference type="Proteomes" id="UP000284202"/>
    </source>
</evidence>
<gene>
    <name evidence="8" type="ORF">D3P04_00400</name>
</gene>
<comment type="caution">
    <text evidence="8">The sequence shown here is derived from an EMBL/GenBank/DDBJ whole genome shotgun (WGS) entry which is preliminary data.</text>
</comment>
<name>A0A418T7G0_9RHOB</name>
<evidence type="ECO:0000256" key="6">
    <source>
        <dbReference type="SAM" id="Phobius"/>
    </source>
</evidence>
<feature type="transmembrane region" description="Helical" evidence="6">
    <location>
        <begin position="291"/>
        <end position="314"/>
    </location>
</feature>
<dbReference type="OrthoDB" id="9812189at2"/>
<dbReference type="InterPro" id="IPR020846">
    <property type="entry name" value="MFS_dom"/>
</dbReference>
<accession>A0A418T7G0</accession>
<feature type="domain" description="Major facilitator superfamily (MFS) profile" evidence="7">
    <location>
        <begin position="29"/>
        <end position="402"/>
    </location>
</feature>
<proteinExistence type="predicted"/>
<evidence type="ECO:0000256" key="5">
    <source>
        <dbReference type="ARBA" id="ARBA00023136"/>
    </source>
</evidence>
<dbReference type="PANTHER" id="PTHR43124">
    <property type="entry name" value="PURINE EFFLUX PUMP PBUE"/>
    <property type="match status" value="1"/>
</dbReference>
<dbReference type="AlphaFoldDB" id="A0A418T7G0"/>